<organism evidence="2 3">
    <name type="scientific">Linum trigynum</name>
    <dbReference type="NCBI Taxonomy" id="586398"/>
    <lineage>
        <taxon>Eukaryota</taxon>
        <taxon>Viridiplantae</taxon>
        <taxon>Streptophyta</taxon>
        <taxon>Embryophyta</taxon>
        <taxon>Tracheophyta</taxon>
        <taxon>Spermatophyta</taxon>
        <taxon>Magnoliopsida</taxon>
        <taxon>eudicotyledons</taxon>
        <taxon>Gunneridae</taxon>
        <taxon>Pentapetalae</taxon>
        <taxon>rosids</taxon>
        <taxon>fabids</taxon>
        <taxon>Malpighiales</taxon>
        <taxon>Linaceae</taxon>
        <taxon>Linum</taxon>
    </lineage>
</organism>
<protein>
    <submittedName>
        <fullName evidence="2">Uncharacterized protein</fullName>
    </submittedName>
</protein>
<feature type="compositionally biased region" description="Basic and acidic residues" evidence="1">
    <location>
        <begin position="57"/>
        <end position="66"/>
    </location>
</feature>
<sequence length="76" mass="7735">MGGQGEEKGSVGWPAGPVEEEEEGLKPVCDLKKGRGDGLVARGGERKKGRGSGLEARQLKEAEPCEGKGGAVSAGE</sequence>
<reference evidence="2 3" key="1">
    <citation type="submission" date="2024-04" db="EMBL/GenBank/DDBJ databases">
        <authorList>
            <person name="Fracassetti M."/>
        </authorList>
    </citation>
    <scope>NUCLEOTIDE SEQUENCE [LARGE SCALE GENOMIC DNA]</scope>
</reference>
<evidence type="ECO:0000313" key="2">
    <source>
        <dbReference type="EMBL" id="CAL1394587.1"/>
    </source>
</evidence>
<evidence type="ECO:0000256" key="1">
    <source>
        <dbReference type="SAM" id="MobiDB-lite"/>
    </source>
</evidence>
<dbReference type="AlphaFoldDB" id="A0AAV2F994"/>
<name>A0AAV2F994_9ROSI</name>
<keyword evidence="3" id="KW-1185">Reference proteome</keyword>
<feature type="compositionally biased region" description="Gly residues" evidence="1">
    <location>
        <begin position="67"/>
        <end position="76"/>
    </location>
</feature>
<dbReference type="EMBL" id="OZ034819">
    <property type="protein sequence ID" value="CAL1394587.1"/>
    <property type="molecule type" value="Genomic_DNA"/>
</dbReference>
<proteinExistence type="predicted"/>
<accession>A0AAV2F994</accession>
<dbReference type="Proteomes" id="UP001497516">
    <property type="component" value="Chromosome 6"/>
</dbReference>
<evidence type="ECO:0000313" key="3">
    <source>
        <dbReference type="Proteomes" id="UP001497516"/>
    </source>
</evidence>
<feature type="region of interest" description="Disordered" evidence="1">
    <location>
        <begin position="1"/>
        <end position="76"/>
    </location>
</feature>
<gene>
    <name evidence="2" type="ORF">LTRI10_LOCUS35080</name>
</gene>